<dbReference type="EMBL" id="APLF01000006">
    <property type="protein sequence ID" value="EMY81309.1"/>
    <property type="molecule type" value="Genomic_DNA"/>
</dbReference>
<proteinExistence type="predicted"/>
<accession>N1WW05</accession>
<evidence type="ECO:0000259" key="1">
    <source>
        <dbReference type="Pfam" id="PF06983"/>
    </source>
</evidence>
<keyword evidence="2" id="KW-0560">Oxidoreductase</keyword>
<reference evidence="2 3" key="1">
    <citation type="journal article" date="2014" name="Genome Biol. Evol.">
        <title>Extensive gene acquisition in the extremely psychrophilic bacterial species Psychroflexus torquis and the link to sea-ice ecosystem specialism.</title>
        <authorList>
            <person name="Feng S."/>
            <person name="Powell S.M."/>
            <person name="Wilson R."/>
            <person name="Bowman J.P."/>
        </authorList>
    </citation>
    <scope>NUCLEOTIDE SEQUENCE [LARGE SCALE GENOMIC DNA]</scope>
    <source>
        <strain evidence="2 3">ACAM 44</strain>
    </source>
</reference>
<dbReference type="eggNOG" id="COG2764">
    <property type="taxonomic scope" value="Bacteria"/>
</dbReference>
<gene>
    <name evidence="2" type="ORF">pgond44_07655</name>
</gene>
<dbReference type="CDD" id="cd06588">
    <property type="entry name" value="PhnB_like"/>
    <property type="match status" value="1"/>
</dbReference>
<dbReference type="InterPro" id="IPR029068">
    <property type="entry name" value="Glyas_Bleomycin-R_OHBP_Dase"/>
</dbReference>
<organism evidence="2 3">
    <name type="scientific">Psychroflexus gondwanensis ACAM 44</name>
    <dbReference type="NCBI Taxonomy" id="1189619"/>
    <lineage>
        <taxon>Bacteria</taxon>
        <taxon>Pseudomonadati</taxon>
        <taxon>Bacteroidota</taxon>
        <taxon>Flavobacteriia</taxon>
        <taxon>Flavobacteriales</taxon>
        <taxon>Flavobacteriaceae</taxon>
        <taxon>Psychroflexus</taxon>
    </lineage>
</organism>
<sequence>MKIQSYLSFKGQCQEALNYYQSLFGGEIINRQTYEDQKIDIPENYRNKLQHAELKGSGFHIMGYDASPDTPITVGTNIQMSIDMEDDKKAKALFEKLSQTGKIHTNFQKTSWGAYYGRVSDQYGIHWMINSK</sequence>
<dbReference type="Pfam" id="PF06983">
    <property type="entry name" value="3-dmu-9_3-mt"/>
    <property type="match status" value="1"/>
</dbReference>
<dbReference type="AlphaFoldDB" id="N1WW05"/>
<dbReference type="SUPFAM" id="SSF54593">
    <property type="entry name" value="Glyoxalase/Bleomycin resistance protein/Dihydroxybiphenyl dioxygenase"/>
    <property type="match status" value="1"/>
</dbReference>
<dbReference type="PANTHER" id="PTHR33990:SF1">
    <property type="entry name" value="PROTEIN YJDN"/>
    <property type="match status" value="1"/>
</dbReference>
<name>N1WW05_9FLAO</name>
<evidence type="ECO:0000313" key="3">
    <source>
        <dbReference type="Proteomes" id="UP000012317"/>
    </source>
</evidence>
<dbReference type="GO" id="GO:0051213">
    <property type="term" value="F:dioxygenase activity"/>
    <property type="evidence" value="ECO:0007669"/>
    <property type="project" value="UniProtKB-KW"/>
</dbReference>
<dbReference type="RefSeq" id="WP_003439326.1">
    <property type="nucleotide sequence ID" value="NZ_APLF01000006.1"/>
</dbReference>
<dbReference type="PATRIC" id="fig|1189619.4.peg.1574"/>
<dbReference type="Gene3D" id="3.10.180.10">
    <property type="entry name" value="2,3-Dihydroxybiphenyl 1,2-Dioxygenase, domain 1"/>
    <property type="match status" value="1"/>
</dbReference>
<dbReference type="InterPro" id="IPR028973">
    <property type="entry name" value="PhnB-like"/>
</dbReference>
<protein>
    <submittedName>
        <fullName evidence="2">Glyoxalase/bleomycin resistance protein/dioxygenase</fullName>
    </submittedName>
</protein>
<dbReference type="STRING" id="1189619.pgond44_07655"/>
<feature type="domain" description="PhnB-like" evidence="1">
    <location>
        <begin position="2"/>
        <end position="129"/>
    </location>
</feature>
<keyword evidence="2" id="KW-0223">Dioxygenase</keyword>
<keyword evidence="3" id="KW-1185">Reference proteome</keyword>
<dbReference type="PANTHER" id="PTHR33990">
    <property type="entry name" value="PROTEIN YJDN-RELATED"/>
    <property type="match status" value="1"/>
</dbReference>
<comment type="caution">
    <text evidence="2">The sequence shown here is derived from an EMBL/GenBank/DDBJ whole genome shotgun (WGS) entry which is preliminary data.</text>
</comment>
<dbReference type="Proteomes" id="UP000012317">
    <property type="component" value="Unassembled WGS sequence"/>
</dbReference>
<evidence type="ECO:0000313" key="2">
    <source>
        <dbReference type="EMBL" id="EMY81309.1"/>
    </source>
</evidence>